<dbReference type="CDD" id="cd06222">
    <property type="entry name" value="RNase_H_like"/>
    <property type="match status" value="1"/>
</dbReference>
<keyword evidence="3" id="KW-1185">Reference proteome</keyword>
<dbReference type="PANTHER" id="PTHR33116:SF78">
    <property type="entry name" value="OS12G0587133 PROTEIN"/>
    <property type="match status" value="1"/>
</dbReference>
<gene>
    <name evidence="2" type="ORF">SLEP1_g53029</name>
</gene>
<dbReference type="Proteomes" id="UP001054252">
    <property type="component" value="Unassembled WGS sequence"/>
</dbReference>
<organism evidence="2 3">
    <name type="scientific">Rubroshorea leprosula</name>
    <dbReference type="NCBI Taxonomy" id="152421"/>
    <lineage>
        <taxon>Eukaryota</taxon>
        <taxon>Viridiplantae</taxon>
        <taxon>Streptophyta</taxon>
        <taxon>Embryophyta</taxon>
        <taxon>Tracheophyta</taxon>
        <taxon>Spermatophyta</taxon>
        <taxon>Magnoliopsida</taxon>
        <taxon>eudicotyledons</taxon>
        <taxon>Gunneridae</taxon>
        <taxon>Pentapetalae</taxon>
        <taxon>rosids</taxon>
        <taxon>malvids</taxon>
        <taxon>Malvales</taxon>
        <taxon>Dipterocarpaceae</taxon>
        <taxon>Rubroshorea</taxon>
    </lineage>
</organism>
<dbReference type="Pfam" id="PF13456">
    <property type="entry name" value="RVT_3"/>
    <property type="match status" value="1"/>
</dbReference>
<dbReference type="Gene3D" id="3.30.420.10">
    <property type="entry name" value="Ribonuclease H-like superfamily/Ribonuclease H"/>
    <property type="match status" value="1"/>
</dbReference>
<protein>
    <recommendedName>
        <fullName evidence="1">RNase H type-1 domain-containing protein</fullName>
    </recommendedName>
</protein>
<name>A0AAV5M8Y2_9ROSI</name>
<dbReference type="InterPro" id="IPR044730">
    <property type="entry name" value="RNase_H-like_dom_plant"/>
</dbReference>
<sequence>MKSRTDWIVDGDRNTRFLHPSILRTSSLIFSSSHGHSYCDSFLDLILDLHDGINLDWLGGIPSEAEILKVVQSMKPFKALGPDGCLLEKWNECLLVLIPKVKSPETIQQLCPIGLCNTLYKVISKILGLGIKPWMDHLISPCQSSFIPGRQGTDNILILQELVYSFGKKTGKIGDMVVKLDLEKAYDKLKSGEQVNAAKSRIFFSKNIDQDTRNSLCSILSYAETDSLGTYLGVPISPKKLTKSKCQFLIDKVRAKLTGWKSKFLSFAGCVTLAFSGFDVEHRTIHLVNWHTVTQPKAMGGLDLKSSKEANLIAMCKINWRLFTKKDKLWCDMFCKKYRISDYHNALSQFGSPIWKSISEGFDLFKAGVKWIPHNGQNVKFWTDCWIGDHPLSLLFFGPHLTKHATAGGLFCDSKGNWVMGFVSQIGISNSLAAELWALRDDLHFAVANCFTHLKTEYNSSIASQLISGAPSPKHSLSSLVMDCRELTQQLLYIDINHIVHQSNMVVDAMARLGHDLLQDFFIFSHCPYAIKLFCILDIMGFEFPRH</sequence>
<dbReference type="EMBL" id="BPVZ01000201">
    <property type="protein sequence ID" value="GKV46005.1"/>
    <property type="molecule type" value="Genomic_DNA"/>
</dbReference>
<dbReference type="PANTHER" id="PTHR33116">
    <property type="entry name" value="REVERSE TRANSCRIPTASE ZINC-BINDING DOMAIN-CONTAINING PROTEIN-RELATED-RELATED"/>
    <property type="match status" value="1"/>
</dbReference>
<evidence type="ECO:0000313" key="2">
    <source>
        <dbReference type="EMBL" id="GKV46005.1"/>
    </source>
</evidence>
<reference evidence="2 3" key="1">
    <citation type="journal article" date="2021" name="Commun. Biol.">
        <title>The genome of Shorea leprosula (Dipterocarpaceae) highlights the ecological relevance of drought in aseasonal tropical rainforests.</title>
        <authorList>
            <person name="Ng K.K.S."/>
            <person name="Kobayashi M.J."/>
            <person name="Fawcett J.A."/>
            <person name="Hatakeyama M."/>
            <person name="Paape T."/>
            <person name="Ng C.H."/>
            <person name="Ang C.C."/>
            <person name="Tnah L.H."/>
            <person name="Lee C.T."/>
            <person name="Nishiyama T."/>
            <person name="Sese J."/>
            <person name="O'Brien M.J."/>
            <person name="Copetti D."/>
            <person name="Mohd Noor M.I."/>
            <person name="Ong R.C."/>
            <person name="Putra M."/>
            <person name="Sireger I.Z."/>
            <person name="Indrioko S."/>
            <person name="Kosugi Y."/>
            <person name="Izuno A."/>
            <person name="Isagi Y."/>
            <person name="Lee S.L."/>
            <person name="Shimizu K.K."/>
        </authorList>
    </citation>
    <scope>NUCLEOTIDE SEQUENCE [LARGE SCALE GENOMIC DNA]</scope>
    <source>
        <strain evidence="2">214</strain>
    </source>
</reference>
<dbReference type="InterPro" id="IPR036397">
    <property type="entry name" value="RNaseH_sf"/>
</dbReference>
<dbReference type="GO" id="GO:0004523">
    <property type="term" value="F:RNA-DNA hybrid ribonuclease activity"/>
    <property type="evidence" value="ECO:0007669"/>
    <property type="project" value="InterPro"/>
</dbReference>
<evidence type="ECO:0000259" key="1">
    <source>
        <dbReference type="Pfam" id="PF13456"/>
    </source>
</evidence>
<comment type="caution">
    <text evidence="2">The sequence shown here is derived from an EMBL/GenBank/DDBJ whole genome shotgun (WGS) entry which is preliminary data.</text>
</comment>
<proteinExistence type="predicted"/>
<dbReference type="InterPro" id="IPR002156">
    <property type="entry name" value="RNaseH_domain"/>
</dbReference>
<dbReference type="AlphaFoldDB" id="A0AAV5M8Y2"/>
<evidence type="ECO:0000313" key="3">
    <source>
        <dbReference type="Proteomes" id="UP001054252"/>
    </source>
</evidence>
<feature type="domain" description="RNase H type-1" evidence="1">
    <location>
        <begin position="402"/>
        <end position="512"/>
    </location>
</feature>
<dbReference type="GO" id="GO:0003676">
    <property type="term" value="F:nucleic acid binding"/>
    <property type="evidence" value="ECO:0007669"/>
    <property type="project" value="InterPro"/>
</dbReference>
<accession>A0AAV5M8Y2</accession>